<dbReference type="OrthoDB" id="6581954at2759"/>
<dbReference type="EMBL" id="CAMXCT030004746">
    <property type="protein sequence ID" value="CAL4797544.1"/>
    <property type="molecule type" value="Genomic_DNA"/>
</dbReference>
<dbReference type="Proteomes" id="UP001152797">
    <property type="component" value="Unassembled WGS sequence"/>
</dbReference>
<sequence length="343" mass="35568">VVVEHLAEEPDGAADSNEKAEDEATGEKPDETQAAGEKPDETQKEATGAVEPDGKEEDGAHELAKSGRKEASGSQSGKKARGKTRAFLLVTLDPNVVARGGDALLALFLFRDPTGESDNTEKPQGSKGNSWQAGLEFEKHTKMSAVAGTMNHAALRKSRKDPIGAAGRKILSNGSGDVGEVAITTCCTSLIAGCVTFPVPGNPDLPGDLAPQLARIGGLLAAELHKTDPCIAGDLDCVKSIGLSGTGVLLTRSGTCAATLSVMELSGDSLLRIGAGGEGGRREQVEASTLGDVSSLSTLSIWYHPVNTLAELPFYGQSLAAGKELLQEAFNKLGRKVSLTSHQ</sequence>
<dbReference type="EMBL" id="CAMXCT020004746">
    <property type="protein sequence ID" value="CAL1163607.1"/>
    <property type="molecule type" value="Genomic_DNA"/>
</dbReference>
<name>A0A9P1DIV1_9DINO</name>
<organism evidence="2">
    <name type="scientific">Cladocopium goreaui</name>
    <dbReference type="NCBI Taxonomy" id="2562237"/>
    <lineage>
        <taxon>Eukaryota</taxon>
        <taxon>Sar</taxon>
        <taxon>Alveolata</taxon>
        <taxon>Dinophyceae</taxon>
        <taxon>Suessiales</taxon>
        <taxon>Symbiodiniaceae</taxon>
        <taxon>Cladocopium</taxon>
    </lineage>
</organism>
<gene>
    <name evidence="2" type="ORF">C1SCF055_LOCUS35516</name>
</gene>
<feature type="region of interest" description="Disordered" evidence="1">
    <location>
        <begin position="1"/>
        <end position="81"/>
    </location>
</feature>
<reference evidence="2" key="1">
    <citation type="submission" date="2022-10" db="EMBL/GenBank/DDBJ databases">
        <authorList>
            <person name="Chen Y."/>
            <person name="Dougan E. K."/>
            <person name="Chan C."/>
            <person name="Rhodes N."/>
            <person name="Thang M."/>
        </authorList>
    </citation>
    <scope>NUCLEOTIDE SEQUENCE</scope>
</reference>
<comment type="caution">
    <text evidence="2">The sequence shown here is derived from an EMBL/GenBank/DDBJ whole genome shotgun (WGS) entry which is preliminary data.</text>
</comment>
<dbReference type="EMBL" id="CAMXCT010004746">
    <property type="protein sequence ID" value="CAI4010232.1"/>
    <property type="molecule type" value="Genomic_DNA"/>
</dbReference>
<feature type="compositionally biased region" description="Basic and acidic residues" evidence="1">
    <location>
        <begin position="25"/>
        <end position="44"/>
    </location>
</feature>
<evidence type="ECO:0000313" key="4">
    <source>
        <dbReference type="EMBL" id="CAL4797544.1"/>
    </source>
</evidence>
<evidence type="ECO:0000313" key="3">
    <source>
        <dbReference type="EMBL" id="CAL1163607.1"/>
    </source>
</evidence>
<feature type="compositionally biased region" description="Basic and acidic residues" evidence="1">
    <location>
        <begin position="57"/>
        <end position="71"/>
    </location>
</feature>
<keyword evidence="5" id="KW-1185">Reference proteome</keyword>
<evidence type="ECO:0000313" key="2">
    <source>
        <dbReference type="EMBL" id="CAI4010232.1"/>
    </source>
</evidence>
<protein>
    <submittedName>
        <fullName evidence="4">Transporter</fullName>
    </submittedName>
</protein>
<accession>A0A9P1DIV1</accession>
<evidence type="ECO:0000313" key="5">
    <source>
        <dbReference type="Proteomes" id="UP001152797"/>
    </source>
</evidence>
<proteinExistence type="predicted"/>
<evidence type="ECO:0000256" key="1">
    <source>
        <dbReference type="SAM" id="MobiDB-lite"/>
    </source>
</evidence>
<feature type="non-terminal residue" evidence="2">
    <location>
        <position position="343"/>
    </location>
</feature>
<dbReference type="AlphaFoldDB" id="A0A9P1DIV1"/>
<feature type="non-terminal residue" evidence="2">
    <location>
        <position position="1"/>
    </location>
</feature>
<reference evidence="3" key="2">
    <citation type="submission" date="2024-04" db="EMBL/GenBank/DDBJ databases">
        <authorList>
            <person name="Chen Y."/>
            <person name="Shah S."/>
            <person name="Dougan E. K."/>
            <person name="Thang M."/>
            <person name="Chan C."/>
        </authorList>
    </citation>
    <scope>NUCLEOTIDE SEQUENCE [LARGE SCALE GENOMIC DNA]</scope>
</reference>